<feature type="domain" description="FecR protein" evidence="2">
    <location>
        <begin position="126"/>
        <end position="218"/>
    </location>
</feature>
<dbReference type="PIRSF" id="PIRSF018266">
    <property type="entry name" value="FecR"/>
    <property type="match status" value="1"/>
</dbReference>
<evidence type="ECO:0000259" key="3">
    <source>
        <dbReference type="Pfam" id="PF16344"/>
    </source>
</evidence>
<dbReference type="PANTHER" id="PTHR30273:SF2">
    <property type="entry name" value="PROTEIN FECR"/>
    <property type="match status" value="1"/>
</dbReference>
<dbReference type="EMBL" id="FXAU01000005">
    <property type="protein sequence ID" value="SMG39822.1"/>
    <property type="molecule type" value="Genomic_DNA"/>
</dbReference>
<dbReference type="GO" id="GO:0016989">
    <property type="term" value="F:sigma factor antagonist activity"/>
    <property type="evidence" value="ECO:0007669"/>
    <property type="project" value="TreeGrafter"/>
</dbReference>
<dbReference type="InterPro" id="IPR032508">
    <property type="entry name" value="FecR_C"/>
</dbReference>
<keyword evidence="5" id="KW-1185">Reference proteome</keyword>
<dbReference type="InterPro" id="IPR006860">
    <property type="entry name" value="FecR"/>
</dbReference>
<evidence type="ECO:0000259" key="2">
    <source>
        <dbReference type="Pfam" id="PF04773"/>
    </source>
</evidence>
<dbReference type="Pfam" id="PF16344">
    <property type="entry name" value="FecR_C"/>
    <property type="match status" value="1"/>
</dbReference>
<gene>
    <name evidence="4" type="ORF">SAMN05660862_2820</name>
</gene>
<proteinExistence type="predicted"/>
<keyword evidence="1" id="KW-1133">Transmembrane helix</keyword>
<evidence type="ECO:0000256" key="1">
    <source>
        <dbReference type="SAM" id="Phobius"/>
    </source>
</evidence>
<dbReference type="Gene3D" id="2.60.120.1440">
    <property type="match status" value="1"/>
</dbReference>
<dbReference type="STRING" id="561061.SAMN05660862_2820"/>
<dbReference type="AlphaFoldDB" id="A0A1X7KFN2"/>
<organism evidence="4 5">
    <name type="scientific">Sphingobacterium psychroaquaticum</name>
    <dbReference type="NCBI Taxonomy" id="561061"/>
    <lineage>
        <taxon>Bacteria</taxon>
        <taxon>Pseudomonadati</taxon>
        <taxon>Bacteroidota</taxon>
        <taxon>Sphingobacteriia</taxon>
        <taxon>Sphingobacteriales</taxon>
        <taxon>Sphingobacteriaceae</taxon>
        <taxon>Sphingobacterium</taxon>
    </lineage>
</organism>
<keyword evidence="1" id="KW-0812">Transmembrane</keyword>
<dbReference type="Proteomes" id="UP000192980">
    <property type="component" value="Unassembled WGS sequence"/>
</dbReference>
<feature type="domain" description="Protein FecR C-terminal" evidence="3">
    <location>
        <begin position="287"/>
        <end position="356"/>
    </location>
</feature>
<evidence type="ECO:0000313" key="5">
    <source>
        <dbReference type="Proteomes" id="UP000192980"/>
    </source>
</evidence>
<dbReference type="RefSeq" id="WP_159451851.1">
    <property type="nucleotide sequence ID" value="NZ_CP038029.1"/>
</dbReference>
<dbReference type="PANTHER" id="PTHR30273">
    <property type="entry name" value="PERIPLASMIC SIGNAL SENSOR AND SIGMA FACTOR ACTIVATOR FECR-RELATED"/>
    <property type="match status" value="1"/>
</dbReference>
<dbReference type="Gene3D" id="3.55.50.30">
    <property type="match status" value="1"/>
</dbReference>
<protein>
    <submittedName>
        <fullName evidence="4">FecR family protein</fullName>
    </submittedName>
</protein>
<dbReference type="InterPro" id="IPR012373">
    <property type="entry name" value="Ferrdict_sens_TM"/>
</dbReference>
<dbReference type="OrthoDB" id="1523735at2"/>
<reference evidence="4 5" key="1">
    <citation type="submission" date="2017-04" db="EMBL/GenBank/DDBJ databases">
        <authorList>
            <person name="Afonso C.L."/>
            <person name="Miller P.J."/>
            <person name="Scott M.A."/>
            <person name="Spackman E."/>
            <person name="Goraichik I."/>
            <person name="Dimitrov K.M."/>
            <person name="Suarez D.L."/>
            <person name="Swayne D.E."/>
        </authorList>
    </citation>
    <scope>NUCLEOTIDE SEQUENCE [LARGE SCALE GENOMIC DNA]</scope>
    <source>
        <strain evidence="4 5">DSM 22418</strain>
    </source>
</reference>
<accession>A0A1X7KFN2</accession>
<keyword evidence="1" id="KW-0472">Membrane</keyword>
<feature type="transmembrane region" description="Helical" evidence="1">
    <location>
        <begin position="94"/>
        <end position="114"/>
    </location>
</feature>
<name>A0A1X7KFN2_9SPHI</name>
<evidence type="ECO:0000313" key="4">
    <source>
        <dbReference type="EMBL" id="SMG39822.1"/>
    </source>
</evidence>
<dbReference type="Pfam" id="PF04773">
    <property type="entry name" value="FecR"/>
    <property type="match status" value="1"/>
</dbReference>
<sequence length="357" mass="40989">MSSEDQYFLQLIQKFLDNSISPSEQESLYNLMAEDENKIDLYLYLTKSKQPSVSSSVAAESVFEKSKDKYQPNESGYLVSNEKKVQKKYTKKKLLALAAVALFFVISGISYQYLPSEQVATITLACAKSERKFFRLKDGTEIWLNGESQLKYDAEYGITNRNVHLSGEAYFNVAKNKEMPFLLDAYGNTIEVLGTQFNVRAYPEEQKMETALFEGKVNLKVKDSGKTRSFIMKPGEKIEITNIMTNAMRINRQQIDAAPDNPKVSIDFKKIQTDKGDGLDLLWTKNKLVFQNDPLEIIAKKMERWYNKTIIIENDNLRSEPFSGVFEEKNCRDILNILIQTGIPLKFKEKQDSIIIY</sequence>